<evidence type="ECO:0000256" key="1">
    <source>
        <dbReference type="ARBA" id="ARBA00022737"/>
    </source>
</evidence>
<keyword evidence="3" id="KW-1185">Reference proteome</keyword>
<accession>A0A0C2GH23</accession>
<dbReference type="CDD" id="cd00176">
    <property type="entry name" value="SPEC"/>
    <property type="match status" value="1"/>
</dbReference>
<gene>
    <name evidence="2" type="ORF">ANCDUO_13465</name>
</gene>
<organism evidence="2 3">
    <name type="scientific">Ancylostoma duodenale</name>
    <dbReference type="NCBI Taxonomy" id="51022"/>
    <lineage>
        <taxon>Eukaryota</taxon>
        <taxon>Metazoa</taxon>
        <taxon>Ecdysozoa</taxon>
        <taxon>Nematoda</taxon>
        <taxon>Chromadorea</taxon>
        <taxon>Rhabditida</taxon>
        <taxon>Rhabditina</taxon>
        <taxon>Rhabditomorpha</taxon>
        <taxon>Strongyloidea</taxon>
        <taxon>Ancylostomatidae</taxon>
        <taxon>Ancylostomatinae</taxon>
        <taxon>Ancylostoma</taxon>
    </lineage>
</organism>
<dbReference type="SUPFAM" id="SSF46966">
    <property type="entry name" value="Spectrin repeat"/>
    <property type="match status" value="1"/>
</dbReference>
<dbReference type="PANTHER" id="PTHR11915">
    <property type="entry name" value="SPECTRIN/FILAMIN RELATED CYTOSKELETAL PROTEIN"/>
    <property type="match status" value="1"/>
</dbReference>
<keyword evidence="1" id="KW-0677">Repeat</keyword>
<dbReference type="EMBL" id="KN735868">
    <property type="protein sequence ID" value="KIH56356.1"/>
    <property type="molecule type" value="Genomic_DNA"/>
</dbReference>
<proteinExistence type="predicted"/>
<dbReference type="InterPro" id="IPR018159">
    <property type="entry name" value="Spectrin/alpha-actinin"/>
</dbReference>
<protein>
    <recommendedName>
        <fullName evidence="4">Spectrin repeat-containing domain protein</fullName>
    </recommendedName>
</protein>
<dbReference type="InterPro" id="IPR002017">
    <property type="entry name" value="Spectrin_repeat"/>
</dbReference>
<dbReference type="Pfam" id="PF00435">
    <property type="entry name" value="Spectrin"/>
    <property type="match status" value="1"/>
</dbReference>
<dbReference type="SMART" id="SM00150">
    <property type="entry name" value="SPEC"/>
    <property type="match status" value="1"/>
</dbReference>
<dbReference type="Proteomes" id="UP000054047">
    <property type="component" value="Unassembled WGS sequence"/>
</dbReference>
<dbReference type="AlphaFoldDB" id="A0A0C2GH23"/>
<evidence type="ECO:0000313" key="2">
    <source>
        <dbReference type="EMBL" id="KIH56356.1"/>
    </source>
</evidence>
<dbReference type="OrthoDB" id="5865767at2759"/>
<sequence>MKEWASQLEKEMTREDQPADLTTVNVAMQKQQMIETEMIKKAHHIDQLMEMEPQLEEMHPDELEDIRAHRLAVQEQLQRLQAPLDDRRRQLERKKAAFQFGRDVEDEKLWIAERLALAHAKQLGENLPDCHRYETF</sequence>
<reference evidence="2 3" key="1">
    <citation type="submission" date="2013-12" db="EMBL/GenBank/DDBJ databases">
        <title>Draft genome of the parsitic nematode Ancylostoma duodenale.</title>
        <authorList>
            <person name="Mitreva M."/>
        </authorList>
    </citation>
    <scope>NUCLEOTIDE SEQUENCE [LARGE SCALE GENOMIC DNA]</scope>
    <source>
        <strain evidence="2 3">Zhejiang</strain>
    </source>
</reference>
<name>A0A0C2GH23_9BILA</name>
<evidence type="ECO:0008006" key="4">
    <source>
        <dbReference type="Google" id="ProtNLM"/>
    </source>
</evidence>
<dbReference type="Gene3D" id="1.20.58.60">
    <property type="match status" value="2"/>
</dbReference>
<evidence type="ECO:0000313" key="3">
    <source>
        <dbReference type="Proteomes" id="UP000054047"/>
    </source>
</evidence>